<dbReference type="KEGG" id="crq:GCK72_024357"/>
<accession>E3LE75</accession>
<name>E3LE75_CAERE</name>
<feature type="region of interest" description="Disordered" evidence="2">
    <location>
        <begin position="162"/>
        <end position="196"/>
    </location>
</feature>
<sequence length="196" mass="23107">MAEVTIVQVEDLQDDLKEFLLRAQRRSYRHNLKKVKEYVSKMKSERSVFNRVPLDGGAVISIYNARDRTFNLIKRLMKLVMSQEVLVTLRDYLKVCNHLEVRLQSLIYHIAQCPQYDLEIADIQEKLDSMEEIVTKLEMEYKNDENTSDELLETCGVLKFTENAEEEDDQEGDDNDGDDQDDDEFEDAREETQWEK</sequence>
<dbReference type="EMBL" id="DS268407">
    <property type="protein sequence ID" value="EFO82913.1"/>
    <property type="molecule type" value="Genomic_DNA"/>
</dbReference>
<gene>
    <name evidence="3" type="ORF">CRE_00269</name>
</gene>
<keyword evidence="1" id="KW-0175">Coiled coil</keyword>
<organism evidence="4">
    <name type="scientific">Caenorhabditis remanei</name>
    <name type="common">Caenorhabditis vulgaris</name>
    <dbReference type="NCBI Taxonomy" id="31234"/>
    <lineage>
        <taxon>Eukaryota</taxon>
        <taxon>Metazoa</taxon>
        <taxon>Ecdysozoa</taxon>
        <taxon>Nematoda</taxon>
        <taxon>Chromadorea</taxon>
        <taxon>Rhabditida</taxon>
        <taxon>Rhabditina</taxon>
        <taxon>Rhabditomorpha</taxon>
        <taxon>Rhabditoidea</taxon>
        <taxon>Rhabditidae</taxon>
        <taxon>Peloderinae</taxon>
        <taxon>Caenorhabditis</taxon>
    </lineage>
</organism>
<proteinExistence type="predicted"/>
<dbReference type="AlphaFoldDB" id="E3LE75"/>
<evidence type="ECO:0000313" key="3">
    <source>
        <dbReference type="EMBL" id="EFO82913.1"/>
    </source>
</evidence>
<reference evidence="3" key="1">
    <citation type="submission" date="2007-07" db="EMBL/GenBank/DDBJ databases">
        <title>PCAP assembly of the Caenorhabditis remanei genome.</title>
        <authorList>
            <consortium name="The Caenorhabditis remanei Sequencing Consortium"/>
            <person name="Wilson R.K."/>
        </authorList>
    </citation>
    <scope>NUCLEOTIDE SEQUENCE [LARGE SCALE GENOMIC DNA]</scope>
    <source>
        <strain evidence="3">PB4641</strain>
    </source>
</reference>
<dbReference type="Proteomes" id="UP000008281">
    <property type="component" value="Unassembled WGS sequence"/>
</dbReference>
<dbReference type="OMA" id="RDYLKVC"/>
<evidence type="ECO:0000313" key="4">
    <source>
        <dbReference type="Proteomes" id="UP000008281"/>
    </source>
</evidence>
<dbReference type="OrthoDB" id="5826176at2759"/>
<feature type="coiled-coil region" evidence="1">
    <location>
        <begin position="120"/>
        <end position="154"/>
    </location>
</feature>
<keyword evidence="4" id="KW-1185">Reference proteome</keyword>
<dbReference type="HOGENOM" id="CLU_1391334_0_0_1"/>
<protein>
    <submittedName>
        <fullName evidence="3">Uncharacterized protein</fullName>
    </submittedName>
</protein>
<dbReference type="eggNOG" id="ENOG502THJ3">
    <property type="taxonomic scope" value="Eukaryota"/>
</dbReference>
<evidence type="ECO:0000256" key="2">
    <source>
        <dbReference type="SAM" id="MobiDB-lite"/>
    </source>
</evidence>
<evidence type="ECO:0000256" key="1">
    <source>
        <dbReference type="SAM" id="Coils"/>
    </source>
</evidence>
<feature type="compositionally biased region" description="Acidic residues" evidence="2">
    <location>
        <begin position="163"/>
        <end position="189"/>
    </location>
</feature>
<dbReference type="RefSeq" id="XP_003118315.2">
    <property type="nucleotide sequence ID" value="XM_003118267.2"/>
</dbReference>
<dbReference type="CTD" id="9822024"/>
<dbReference type="GeneID" id="9822024"/>